<evidence type="ECO:0000313" key="7">
    <source>
        <dbReference type="EMBL" id="NBR94055.1"/>
    </source>
</evidence>
<dbReference type="PANTHER" id="PTHR19359">
    <property type="entry name" value="CYTOCHROME B5"/>
    <property type="match status" value="1"/>
</dbReference>
<evidence type="ECO:0000256" key="1">
    <source>
        <dbReference type="ARBA" id="ARBA00022617"/>
    </source>
</evidence>
<sequence length="252" mass="26561">MESLFDTIAGLPVHPLVVHFAVVLLPLATVGVILTILIPKLRSRYLGLSLLGVFIGTGATFVAKQSGEALSARIGLPARHADLGTKLFIASALFLLLTLLWSQLNRKKSLERTNLLGVATILVGLSVLGLSVITGHTGAEAVWQGKLQPAPSTSAAADSSATNTSGGITMAEVAQHPSPSDCWSAIDGKVYDLTQWIDRHPGGASVIKSLCGNDGSAGFNGQHQGQQVTLFSRIFRFNFNAPTPLLSRAICR</sequence>
<dbReference type="InterPro" id="IPR050668">
    <property type="entry name" value="Cytochrome_b5"/>
</dbReference>
<keyword evidence="1" id="KW-0349">Heme</keyword>
<accession>A0A965GEE8</accession>
<evidence type="ECO:0000256" key="4">
    <source>
        <dbReference type="ARBA" id="ARBA00038168"/>
    </source>
</evidence>
<keyword evidence="5" id="KW-1133">Transmembrane helix</keyword>
<dbReference type="GO" id="GO:0016020">
    <property type="term" value="C:membrane"/>
    <property type="evidence" value="ECO:0007669"/>
    <property type="project" value="TreeGrafter"/>
</dbReference>
<keyword evidence="5" id="KW-0812">Transmembrane</keyword>
<evidence type="ECO:0000313" key="8">
    <source>
        <dbReference type="Proteomes" id="UP000740727"/>
    </source>
</evidence>
<dbReference type="Gene3D" id="3.10.120.10">
    <property type="entry name" value="Cytochrome b5-like heme/steroid binding domain"/>
    <property type="match status" value="1"/>
</dbReference>
<keyword evidence="5" id="KW-0472">Membrane</keyword>
<dbReference type="Proteomes" id="UP000740727">
    <property type="component" value="Unassembled WGS sequence"/>
</dbReference>
<reference evidence="7" key="1">
    <citation type="submission" date="2018-10" db="EMBL/GenBank/DDBJ databases">
        <title>Iterative Subtractive Binning of Freshwater Chronoseries Metagenomes Recovers Nearly Complete Genomes from over Four Hundred Novel Species.</title>
        <authorList>
            <person name="Rodriguez-R L.M."/>
            <person name="Tsementzi D."/>
            <person name="Luo C."/>
            <person name="Konstantinidis K.T."/>
        </authorList>
    </citation>
    <scope>NUCLEOTIDE SEQUENCE</scope>
    <source>
        <strain evidence="7">WB5_2A_028</strain>
    </source>
</reference>
<dbReference type="InterPro" id="IPR019251">
    <property type="entry name" value="DUF2231_TM"/>
</dbReference>
<dbReference type="SUPFAM" id="SSF55856">
    <property type="entry name" value="Cytochrome b5-like heme/steroid binding domain"/>
    <property type="match status" value="1"/>
</dbReference>
<dbReference type="EMBL" id="RFXN01000050">
    <property type="protein sequence ID" value="NBR94055.1"/>
    <property type="molecule type" value="Genomic_DNA"/>
</dbReference>
<feature type="transmembrane region" description="Helical" evidence="5">
    <location>
        <begin position="45"/>
        <end position="63"/>
    </location>
</feature>
<organism evidence="7 8">
    <name type="scientific">Candidatus Fonsibacter lacus</name>
    <dbReference type="NCBI Taxonomy" id="2576439"/>
    <lineage>
        <taxon>Bacteria</taxon>
        <taxon>Pseudomonadati</taxon>
        <taxon>Pseudomonadota</taxon>
        <taxon>Alphaproteobacteria</taxon>
        <taxon>Candidatus Pelagibacterales</taxon>
        <taxon>Candidatus Pelagibacterales incertae sedis</taxon>
        <taxon>Candidatus Fonsibacter</taxon>
    </lineage>
</organism>
<dbReference type="InterPro" id="IPR036400">
    <property type="entry name" value="Cyt_B5-like_heme/steroid_sf"/>
</dbReference>
<evidence type="ECO:0000256" key="3">
    <source>
        <dbReference type="ARBA" id="ARBA00023004"/>
    </source>
</evidence>
<proteinExistence type="inferred from homology"/>
<dbReference type="Pfam" id="PF00173">
    <property type="entry name" value="Cyt-b5"/>
    <property type="match status" value="1"/>
</dbReference>
<dbReference type="AlphaFoldDB" id="A0A965GEE8"/>
<evidence type="ECO:0000256" key="2">
    <source>
        <dbReference type="ARBA" id="ARBA00022723"/>
    </source>
</evidence>
<feature type="transmembrane region" description="Helical" evidence="5">
    <location>
        <begin position="16"/>
        <end position="38"/>
    </location>
</feature>
<dbReference type="GO" id="GO:0046872">
    <property type="term" value="F:metal ion binding"/>
    <property type="evidence" value="ECO:0007669"/>
    <property type="project" value="UniProtKB-KW"/>
</dbReference>
<keyword evidence="2" id="KW-0479">Metal-binding</keyword>
<comment type="similarity">
    <text evidence="4">Belongs to the cytochrome b5 family.</text>
</comment>
<feature type="transmembrane region" description="Helical" evidence="5">
    <location>
        <begin position="113"/>
        <end position="133"/>
    </location>
</feature>
<keyword evidence="3" id="KW-0408">Iron</keyword>
<feature type="transmembrane region" description="Helical" evidence="5">
    <location>
        <begin position="83"/>
        <end position="101"/>
    </location>
</feature>
<gene>
    <name evidence="7" type="ORF">EBT44_04370</name>
</gene>
<dbReference type="InterPro" id="IPR001199">
    <property type="entry name" value="Cyt_B5-like_heme/steroid-bd"/>
</dbReference>
<dbReference type="PANTHER" id="PTHR19359:SF95">
    <property type="entry name" value="CYTOCHROME B5 TYPE B"/>
    <property type="match status" value="1"/>
</dbReference>
<comment type="caution">
    <text evidence="7">The sequence shown here is derived from an EMBL/GenBank/DDBJ whole genome shotgun (WGS) entry which is preliminary data.</text>
</comment>
<feature type="domain" description="Cytochrome b5 heme-binding" evidence="6">
    <location>
        <begin position="168"/>
        <end position="223"/>
    </location>
</feature>
<dbReference type="PROSITE" id="PS50255">
    <property type="entry name" value="CYTOCHROME_B5_2"/>
    <property type="match status" value="1"/>
</dbReference>
<evidence type="ECO:0000259" key="6">
    <source>
        <dbReference type="PROSITE" id="PS50255"/>
    </source>
</evidence>
<dbReference type="Pfam" id="PF09990">
    <property type="entry name" value="DUF2231"/>
    <property type="match status" value="1"/>
</dbReference>
<name>A0A965GEE8_9PROT</name>
<protein>
    <submittedName>
        <fullName evidence="7">Cytochrome b5 domain-containing protein</fullName>
    </submittedName>
</protein>
<evidence type="ECO:0000256" key="5">
    <source>
        <dbReference type="SAM" id="Phobius"/>
    </source>
</evidence>
<dbReference type="GO" id="GO:0020037">
    <property type="term" value="F:heme binding"/>
    <property type="evidence" value="ECO:0007669"/>
    <property type="project" value="TreeGrafter"/>
</dbReference>
<dbReference type="SMART" id="SM01117">
    <property type="entry name" value="Cyt-b5"/>
    <property type="match status" value="1"/>
</dbReference>